<dbReference type="PROSITE" id="PS00670">
    <property type="entry name" value="D_2_HYDROXYACID_DH_2"/>
    <property type="match status" value="1"/>
</dbReference>
<dbReference type="PANTHER" id="PTHR10996:SF129">
    <property type="entry name" value="2-HYDROXYACID DEHYDROGENASE C1773.17C-RELATED"/>
    <property type="match status" value="1"/>
</dbReference>
<accession>A0AB34G4X1</accession>
<comment type="caution">
    <text evidence="7">The sequence shown here is derived from an EMBL/GenBank/DDBJ whole genome shotgun (WGS) entry which is preliminary data.</text>
</comment>
<gene>
    <name evidence="7" type="ORF">O9K51_00034</name>
</gene>
<dbReference type="InterPro" id="IPR006139">
    <property type="entry name" value="D-isomer_2_OHA_DH_cat_dom"/>
</dbReference>
<dbReference type="GO" id="GO:0051287">
    <property type="term" value="F:NAD binding"/>
    <property type="evidence" value="ECO:0007669"/>
    <property type="project" value="InterPro"/>
</dbReference>
<dbReference type="Gene3D" id="3.40.50.720">
    <property type="entry name" value="NAD(P)-binding Rossmann-like Domain"/>
    <property type="match status" value="2"/>
</dbReference>
<dbReference type="Pfam" id="PF02826">
    <property type="entry name" value="2-Hacid_dh_C"/>
    <property type="match status" value="1"/>
</dbReference>
<evidence type="ECO:0000256" key="2">
    <source>
        <dbReference type="ARBA" id="ARBA00023002"/>
    </source>
</evidence>
<dbReference type="CDD" id="cd12168">
    <property type="entry name" value="Mand_dh_like"/>
    <property type="match status" value="1"/>
</dbReference>
<dbReference type="SUPFAM" id="SSF52283">
    <property type="entry name" value="Formate/glycerate dehydrogenase catalytic domain-like"/>
    <property type="match status" value="1"/>
</dbReference>
<proteinExistence type="inferred from homology"/>
<dbReference type="Proteomes" id="UP001163105">
    <property type="component" value="Unassembled WGS sequence"/>
</dbReference>
<evidence type="ECO:0000256" key="3">
    <source>
        <dbReference type="ARBA" id="ARBA00023027"/>
    </source>
</evidence>
<keyword evidence="8" id="KW-1185">Reference proteome</keyword>
<dbReference type="InterPro" id="IPR006140">
    <property type="entry name" value="D-isomer_DH_NAD-bd"/>
</dbReference>
<evidence type="ECO:0000256" key="1">
    <source>
        <dbReference type="ARBA" id="ARBA00005854"/>
    </source>
</evidence>
<feature type="region of interest" description="Disordered" evidence="4">
    <location>
        <begin position="1"/>
        <end position="25"/>
    </location>
</feature>
<name>A0AB34G4X1_9HYPO</name>
<evidence type="ECO:0000259" key="5">
    <source>
        <dbReference type="Pfam" id="PF00389"/>
    </source>
</evidence>
<evidence type="ECO:0000313" key="8">
    <source>
        <dbReference type="Proteomes" id="UP001163105"/>
    </source>
</evidence>
<dbReference type="SUPFAM" id="SSF51735">
    <property type="entry name" value="NAD(P)-binding Rossmann-fold domains"/>
    <property type="match status" value="1"/>
</dbReference>
<evidence type="ECO:0000259" key="6">
    <source>
        <dbReference type="Pfam" id="PF02826"/>
    </source>
</evidence>
<dbReference type="GO" id="GO:0016618">
    <property type="term" value="F:hydroxypyruvate reductase [NAD(P)H] activity"/>
    <property type="evidence" value="ECO:0007669"/>
    <property type="project" value="TreeGrafter"/>
</dbReference>
<evidence type="ECO:0000313" key="7">
    <source>
        <dbReference type="EMBL" id="KAJ6445275.1"/>
    </source>
</evidence>
<keyword evidence="2" id="KW-0560">Oxidoreductase</keyword>
<comment type="similarity">
    <text evidence="1">Belongs to the D-isomer specific 2-hydroxyacid dehydrogenase family.</text>
</comment>
<dbReference type="InterPro" id="IPR036291">
    <property type="entry name" value="NAD(P)-bd_dom_sf"/>
</dbReference>
<dbReference type="AlphaFoldDB" id="A0AB34G4X1"/>
<dbReference type="PROSITE" id="PS00671">
    <property type="entry name" value="D_2_HYDROXYACID_DH_3"/>
    <property type="match status" value="1"/>
</dbReference>
<dbReference type="FunFam" id="3.40.50.720:FF:000203">
    <property type="entry name" value="D-3-phosphoglycerate dehydrogenase (SerA)"/>
    <property type="match status" value="1"/>
</dbReference>
<dbReference type="PANTHER" id="PTHR10996">
    <property type="entry name" value="2-HYDROXYACID DEHYDROGENASE-RELATED"/>
    <property type="match status" value="1"/>
</dbReference>
<dbReference type="GO" id="GO:0005829">
    <property type="term" value="C:cytosol"/>
    <property type="evidence" value="ECO:0007669"/>
    <property type="project" value="TreeGrafter"/>
</dbReference>
<feature type="region of interest" description="Disordered" evidence="4">
    <location>
        <begin position="714"/>
        <end position="746"/>
    </location>
</feature>
<dbReference type="GO" id="GO:0030267">
    <property type="term" value="F:glyoxylate reductase (NADPH) activity"/>
    <property type="evidence" value="ECO:0007669"/>
    <property type="project" value="TreeGrafter"/>
</dbReference>
<organism evidence="7 8">
    <name type="scientific">Purpureocillium lavendulum</name>
    <dbReference type="NCBI Taxonomy" id="1247861"/>
    <lineage>
        <taxon>Eukaryota</taxon>
        <taxon>Fungi</taxon>
        <taxon>Dikarya</taxon>
        <taxon>Ascomycota</taxon>
        <taxon>Pezizomycotina</taxon>
        <taxon>Sordariomycetes</taxon>
        <taxon>Hypocreomycetidae</taxon>
        <taxon>Hypocreales</taxon>
        <taxon>Ophiocordycipitaceae</taxon>
        <taxon>Purpureocillium</taxon>
    </lineage>
</organism>
<feature type="compositionally biased region" description="Gly residues" evidence="4">
    <location>
        <begin position="725"/>
        <end position="734"/>
    </location>
</feature>
<feature type="compositionally biased region" description="Basic and acidic residues" evidence="4">
    <location>
        <begin position="1"/>
        <end position="16"/>
    </location>
</feature>
<dbReference type="AntiFam" id="ANF00205">
    <property type="entry name" value="Shadow ORF (opposite nemA)"/>
</dbReference>
<protein>
    <submittedName>
        <fullName evidence="7">2-hydroxyacid dehydrogenase</fullName>
    </submittedName>
</protein>
<feature type="domain" description="D-isomer specific 2-hydroxyacid dehydrogenase catalytic" evidence="5">
    <location>
        <begin position="51"/>
        <end position="362"/>
    </location>
</feature>
<sequence>MAVREGEREQQNRAEQQDTTAHAFNMSPSQILKKPRLVVMGSKEYAVDDYVAEFEKDFDFTVLDAQNREEALVKLPELVKKTGPIDAFIIRVGTAEFEPFDEALLRPLAPSCRIVASASAGYDEFDVEWMTRNGMWFCNTRDAVSEATADMAVLLALGVVRDAFRAERGARSGSWKQGGIVPSRDPSGMTLGLVGMGSIGKLVARKAAAFNMRVRYYNRRRLGIDDEAEYNARYCPSLHELLAQSDVVSLHCPLTPKTEGLMSRAEFAAMKDGAFLVNTARGGLVDEDALVEALESGKLARAGLDVFRNEPDIREYFRTSDRVICMPHAGAATDEAFRRADRECLENLRAWLHTGTPVSPVNHVVVVDVPEGSDGGAPSDLVRDVDGHVEVVGPRPHQARVLLEHAARADEVEGRVVGVLAALDDALRHVARLDAADGADEHGVADGGLDLLGKGRLVARAALDLLLRVVAAGRDVEDVDAALGQEPGQAHALVDGPARAAAPLGVGVEPVGGADAHKQRHVLGDDGAHLVDELEREARAVLEAAAVLVRPLVDGRREEARHEVAVRKVQLDDVEARAHGAARRRHEVALELRDLGEAHGPRRRVVRRKGLVAGADDVVGPAADLGRRRRARAQPGRDRRGLAPGVRELDRDARVLAVRKVDVLLERVDVRVEPDARVLRGDASVGLHGRGLDHHEAGLAATLVSVGPVLFTTTQTVDDDDDSEGGGGGGGSGGSKALTPRCTMPP</sequence>
<dbReference type="Pfam" id="PF00389">
    <property type="entry name" value="2-Hacid_dh"/>
    <property type="match status" value="1"/>
</dbReference>
<evidence type="ECO:0000256" key="4">
    <source>
        <dbReference type="SAM" id="MobiDB-lite"/>
    </source>
</evidence>
<reference evidence="7" key="1">
    <citation type="submission" date="2023-01" db="EMBL/GenBank/DDBJ databases">
        <title>The growth and conidiation of Purpureocillium lavendulum are regulated by nitrogen source and histone H3K14 acetylation.</title>
        <authorList>
            <person name="Tang P."/>
            <person name="Han J."/>
            <person name="Zhang C."/>
            <person name="Tang P."/>
            <person name="Qi F."/>
            <person name="Zhang K."/>
            <person name="Liang L."/>
        </authorList>
    </citation>
    <scope>NUCLEOTIDE SEQUENCE</scope>
    <source>
        <strain evidence="7">YMF1.00683</strain>
    </source>
</reference>
<dbReference type="EMBL" id="JAQHRD010000001">
    <property type="protein sequence ID" value="KAJ6445275.1"/>
    <property type="molecule type" value="Genomic_DNA"/>
</dbReference>
<dbReference type="InterPro" id="IPR029753">
    <property type="entry name" value="D-isomer_DH_CS"/>
</dbReference>
<feature type="domain" description="D-isomer specific 2-hydroxyacid dehydrogenase NAD-binding" evidence="6">
    <location>
        <begin position="155"/>
        <end position="330"/>
    </location>
</feature>
<dbReference type="InterPro" id="IPR050223">
    <property type="entry name" value="D-isomer_2-hydroxyacid_DH"/>
</dbReference>
<keyword evidence="3" id="KW-0520">NAD</keyword>